<sequence>MRLTITTLRHSSTLETSPPHPRRLHLNLLALALALGVFALNLLSLALDVLTLTFRYYLIHMFLTRMRLFT</sequence>
<organism evidence="2">
    <name type="scientific">Sesamum angustifolium</name>
    <dbReference type="NCBI Taxonomy" id="2727405"/>
    <lineage>
        <taxon>Eukaryota</taxon>
        <taxon>Viridiplantae</taxon>
        <taxon>Streptophyta</taxon>
        <taxon>Embryophyta</taxon>
        <taxon>Tracheophyta</taxon>
        <taxon>Spermatophyta</taxon>
        <taxon>Magnoliopsida</taxon>
        <taxon>eudicotyledons</taxon>
        <taxon>Gunneridae</taxon>
        <taxon>Pentapetalae</taxon>
        <taxon>asterids</taxon>
        <taxon>lamiids</taxon>
        <taxon>Lamiales</taxon>
        <taxon>Pedaliaceae</taxon>
        <taxon>Sesamum</taxon>
    </lineage>
</organism>
<comment type="caution">
    <text evidence="2">The sequence shown here is derived from an EMBL/GenBank/DDBJ whole genome shotgun (WGS) entry which is preliminary data.</text>
</comment>
<feature type="transmembrane region" description="Helical" evidence="1">
    <location>
        <begin position="28"/>
        <end position="58"/>
    </location>
</feature>
<gene>
    <name evidence="2" type="ORF">Sangu_2227600</name>
</gene>
<protein>
    <submittedName>
        <fullName evidence="2">Uncharacterized protein</fullName>
    </submittedName>
</protein>
<reference evidence="2" key="1">
    <citation type="submission" date="2020-06" db="EMBL/GenBank/DDBJ databases">
        <authorList>
            <person name="Li T."/>
            <person name="Hu X."/>
            <person name="Zhang T."/>
            <person name="Song X."/>
            <person name="Zhang H."/>
            <person name="Dai N."/>
            <person name="Sheng W."/>
            <person name="Hou X."/>
            <person name="Wei L."/>
        </authorList>
    </citation>
    <scope>NUCLEOTIDE SEQUENCE</scope>
    <source>
        <strain evidence="2">G01</strain>
        <tissue evidence="2">Leaf</tissue>
    </source>
</reference>
<keyword evidence="1" id="KW-1133">Transmembrane helix</keyword>
<evidence type="ECO:0000313" key="2">
    <source>
        <dbReference type="EMBL" id="KAL0313832.1"/>
    </source>
</evidence>
<dbReference type="AlphaFoldDB" id="A0AAW2L3I9"/>
<name>A0AAW2L3I9_9LAMI</name>
<keyword evidence="1" id="KW-0472">Membrane</keyword>
<dbReference type="EMBL" id="JACGWK010000015">
    <property type="protein sequence ID" value="KAL0313832.1"/>
    <property type="molecule type" value="Genomic_DNA"/>
</dbReference>
<evidence type="ECO:0000256" key="1">
    <source>
        <dbReference type="SAM" id="Phobius"/>
    </source>
</evidence>
<accession>A0AAW2L3I9</accession>
<reference evidence="2" key="2">
    <citation type="journal article" date="2024" name="Plant">
        <title>Genomic evolution and insights into agronomic trait innovations of Sesamum species.</title>
        <authorList>
            <person name="Miao H."/>
            <person name="Wang L."/>
            <person name="Qu L."/>
            <person name="Liu H."/>
            <person name="Sun Y."/>
            <person name="Le M."/>
            <person name="Wang Q."/>
            <person name="Wei S."/>
            <person name="Zheng Y."/>
            <person name="Lin W."/>
            <person name="Duan Y."/>
            <person name="Cao H."/>
            <person name="Xiong S."/>
            <person name="Wang X."/>
            <person name="Wei L."/>
            <person name="Li C."/>
            <person name="Ma Q."/>
            <person name="Ju M."/>
            <person name="Zhao R."/>
            <person name="Li G."/>
            <person name="Mu C."/>
            <person name="Tian Q."/>
            <person name="Mei H."/>
            <person name="Zhang T."/>
            <person name="Gao T."/>
            <person name="Zhang H."/>
        </authorList>
    </citation>
    <scope>NUCLEOTIDE SEQUENCE</scope>
    <source>
        <strain evidence="2">G01</strain>
    </source>
</reference>
<keyword evidence="1" id="KW-0812">Transmembrane</keyword>
<proteinExistence type="predicted"/>